<dbReference type="GeneTree" id="ENSGT01120000271815"/>
<dbReference type="PANTHER" id="PTHR12138">
    <property type="entry name" value="PRIMATE-EXPANDED PROTEIN FAMILY"/>
    <property type="match status" value="1"/>
</dbReference>
<protein>
    <submittedName>
        <fullName evidence="1">Uncharacterized protein</fullName>
    </submittedName>
</protein>
<proteinExistence type="predicted"/>
<dbReference type="PRINTS" id="PR02045">
    <property type="entry name" value="F138DOMAIN"/>
</dbReference>
<evidence type="ECO:0000313" key="2">
    <source>
        <dbReference type="Proteomes" id="UP000233100"/>
    </source>
</evidence>
<keyword evidence="2" id="KW-1185">Reference proteome</keyword>
<dbReference type="PANTHER" id="PTHR12138:SF162">
    <property type="entry name" value="CHROMOSOME UNDETERMINED SCAFFOLD_275, WHOLE GENOME SHOTGUN SEQUENCE"/>
    <property type="match status" value="1"/>
</dbReference>
<dbReference type="AlphaFoldDB" id="A0A7N9D3L8"/>
<sequence>MEFQCPAQAGLELLTSSNLAASASRSAGITDVSHHAWPKIRLLYKGKAIFFFFLRKSLPLSLRLECSGMVLAHCNLCLPGSNYPPTLATQVTGITGTCHHVWLIFVFLAETGFHHVGQAGL</sequence>
<name>A0A7N9D3L8_MACFA</name>
<reference evidence="1" key="2">
    <citation type="submission" date="2025-08" db="UniProtKB">
        <authorList>
            <consortium name="Ensembl"/>
        </authorList>
    </citation>
    <scope>IDENTIFICATION</scope>
</reference>
<organism evidence="1 2">
    <name type="scientific">Macaca fascicularis</name>
    <name type="common">Crab-eating macaque</name>
    <name type="synonym">Cynomolgus monkey</name>
    <dbReference type="NCBI Taxonomy" id="9541"/>
    <lineage>
        <taxon>Eukaryota</taxon>
        <taxon>Metazoa</taxon>
        <taxon>Chordata</taxon>
        <taxon>Craniata</taxon>
        <taxon>Vertebrata</taxon>
        <taxon>Euteleostomi</taxon>
        <taxon>Mammalia</taxon>
        <taxon>Eutheria</taxon>
        <taxon>Euarchontoglires</taxon>
        <taxon>Primates</taxon>
        <taxon>Haplorrhini</taxon>
        <taxon>Catarrhini</taxon>
        <taxon>Cercopithecidae</taxon>
        <taxon>Cercopithecinae</taxon>
        <taxon>Macaca</taxon>
    </lineage>
</organism>
<reference evidence="1 2" key="1">
    <citation type="submission" date="2013-03" db="EMBL/GenBank/DDBJ databases">
        <authorList>
            <person name="Warren W."/>
            <person name="Wilson R.K."/>
        </authorList>
    </citation>
    <scope>NUCLEOTIDE SEQUENCE</scope>
</reference>
<accession>A0A7N9D3L8</accession>
<reference evidence="1" key="3">
    <citation type="submission" date="2025-09" db="UniProtKB">
        <authorList>
            <consortium name="Ensembl"/>
        </authorList>
    </citation>
    <scope>IDENTIFICATION</scope>
</reference>
<dbReference type="Ensembl" id="ENSMFAT00000090913.1">
    <property type="protein sequence ID" value="ENSMFAP00000058191.1"/>
    <property type="gene ID" value="ENSMFAG00000063720.1"/>
</dbReference>
<evidence type="ECO:0000313" key="1">
    <source>
        <dbReference type="Ensembl" id="ENSMFAP00000058191.1"/>
    </source>
</evidence>
<dbReference type="Proteomes" id="UP000233100">
    <property type="component" value="Chromosome 8"/>
</dbReference>